<reference evidence="2 3" key="1">
    <citation type="submission" date="2014-07" db="EMBL/GenBank/DDBJ databases">
        <title>Draft genome sequence of Thalassospira profundimaris R8-17.</title>
        <authorList>
            <person name="Lai Q."/>
            <person name="Shao Z."/>
        </authorList>
    </citation>
    <scope>NUCLEOTIDE SEQUENCE [LARGE SCALE GENOMIC DNA]</scope>
    <source>
        <strain evidence="2 3">R8-17</strain>
    </source>
</reference>
<evidence type="ECO:0000256" key="1">
    <source>
        <dbReference type="SAM" id="Phobius"/>
    </source>
</evidence>
<feature type="transmembrane region" description="Helical" evidence="1">
    <location>
        <begin position="29"/>
        <end position="48"/>
    </location>
</feature>
<name>A0A367V3T8_9PROT</name>
<keyword evidence="1" id="KW-0472">Membrane</keyword>
<dbReference type="RefSeq" id="WP_062956170.1">
    <property type="nucleotide sequence ID" value="NZ_JPWB01000009.1"/>
</dbReference>
<keyword evidence="1" id="KW-1133">Transmembrane helix</keyword>
<evidence type="ECO:0000313" key="3">
    <source>
        <dbReference type="Proteomes" id="UP000253061"/>
    </source>
</evidence>
<proteinExistence type="predicted"/>
<protein>
    <submittedName>
        <fullName evidence="2">Uncharacterized protein</fullName>
    </submittedName>
</protein>
<comment type="caution">
    <text evidence="2">The sequence shown here is derived from an EMBL/GenBank/DDBJ whole genome shotgun (WGS) entry which is preliminary data.</text>
</comment>
<keyword evidence="1" id="KW-0812">Transmembrane</keyword>
<accession>A0A367V3T8</accession>
<dbReference type="EMBL" id="JPWB01000009">
    <property type="protein sequence ID" value="RCK19844.1"/>
    <property type="molecule type" value="Genomic_DNA"/>
</dbReference>
<sequence>MLDIDLQKRLDKAAPLTSDPKTGLSTPQLWVMAIVIALLSATLSVLTYDQLTQPTMLPTDELGKLAVMISNETGTIPADIWAAMERHIGKPAAEFTPDDQMKAVSFLLYLMEKQPSETINIW</sequence>
<organism evidence="2 3">
    <name type="scientific">Thalassospira profundimaris</name>
    <dbReference type="NCBI Taxonomy" id="502049"/>
    <lineage>
        <taxon>Bacteria</taxon>
        <taxon>Pseudomonadati</taxon>
        <taxon>Pseudomonadota</taxon>
        <taxon>Alphaproteobacteria</taxon>
        <taxon>Rhodospirillales</taxon>
        <taxon>Thalassospiraceae</taxon>
        <taxon>Thalassospira</taxon>
    </lineage>
</organism>
<evidence type="ECO:0000313" key="2">
    <source>
        <dbReference type="EMBL" id="RCK19844.1"/>
    </source>
</evidence>
<gene>
    <name evidence="2" type="ORF">TH6_17685</name>
</gene>
<dbReference type="Proteomes" id="UP000253061">
    <property type="component" value="Unassembled WGS sequence"/>
</dbReference>
<dbReference type="AlphaFoldDB" id="A0A367V3T8"/>